<keyword evidence="3" id="KW-1185">Reference proteome</keyword>
<feature type="region of interest" description="Disordered" evidence="1">
    <location>
        <begin position="133"/>
        <end position="189"/>
    </location>
</feature>
<feature type="compositionally biased region" description="Acidic residues" evidence="1">
    <location>
        <begin position="111"/>
        <end position="121"/>
    </location>
</feature>
<gene>
    <name evidence="2" type="ORF">Sjap_020216</name>
</gene>
<sequence>MSSIMSIKYVIHFNRTHITKQYSLQNPSPSFSALFAFFPTSILMAWIMKGKDTSKIAKRKAPTSTMPTTVQKKLLQPGRRQRRQGRSTSKAVVSSSDKEKGGDQEEKGDQSGDEGMGDYEEGDTDVEVCVINDSEKEGSGDIETSSGRESSEQEDEMSKEKIKENGEGDEDVDMGGNDVGDMSMGGNDVGDVVVGRNDVWDVTMGGNEIGDVTVGVNDVGDVFVGGNDVGDGTYQGLIASPDVVYEYGDVNMADLEDVTLEGKDVGDAVVVAPSGIVSSLSPSPPPMVVKFKQMLEHHFQVFQVVMETRFDGLEKVVREQTCLQELIKEIDAKVMNLTNTLNKTTKDASYCLTLVHNDMETMRLHTHELVKRIEFEGFGVELLTSLQLVAWEVWVSAALEGKTQGMEV</sequence>
<feature type="region of interest" description="Disordered" evidence="1">
    <location>
        <begin position="57"/>
        <end position="121"/>
    </location>
</feature>
<accession>A0AAP0F5S5</accession>
<evidence type="ECO:0000313" key="3">
    <source>
        <dbReference type="Proteomes" id="UP001417504"/>
    </source>
</evidence>
<dbReference type="EMBL" id="JBBNAE010000008">
    <property type="protein sequence ID" value="KAK9102962.1"/>
    <property type="molecule type" value="Genomic_DNA"/>
</dbReference>
<dbReference type="Proteomes" id="UP001417504">
    <property type="component" value="Unassembled WGS sequence"/>
</dbReference>
<feature type="compositionally biased region" description="Basic and acidic residues" evidence="1">
    <location>
        <begin position="96"/>
        <end position="110"/>
    </location>
</feature>
<evidence type="ECO:0000256" key="1">
    <source>
        <dbReference type="SAM" id="MobiDB-lite"/>
    </source>
</evidence>
<organism evidence="2 3">
    <name type="scientific">Stephania japonica</name>
    <dbReference type="NCBI Taxonomy" id="461633"/>
    <lineage>
        <taxon>Eukaryota</taxon>
        <taxon>Viridiplantae</taxon>
        <taxon>Streptophyta</taxon>
        <taxon>Embryophyta</taxon>
        <taxon>Tracheophyta</taxon>
        <taxon>Spermatophyta</taxon>
        <taxon>Magnoliopsida</taxon>
        <taxon>Ranunculales</taxon>
        <taxon>Menispermaceae</taxon>
        <taxon>Menispermoideae</taxon>
        <taxon>Cissampelideae</taxon>
        <taxon>Stephania</taxon>
    </lineage>
</organism>
<proteinExistence type="predicted"/>
<protein>
    <submittedName>
        <fullName evidence="2">Uncharacterized protein</fullName>
    </submittedName>
</protein>
<evidence type="ECO:0000313" key="2">
    <source>
        <dbReference type="EMBL" id="KAK9102962.1"/>
    </source>
</evidence>
<feature type="compositionally biased region" description="Polar residues" evidence="1">
    <location>
        <begin position="62"/>
        <end position="71"/>
    </location>
</feature>
<comment type="caution">
    <text evidence="2">The sequence shown here is derived from an EMBL/GenBank/DDBJ whole genome shotgun (WGS) entry which is preliminary data.</text>
</comment>
<name>A0AAP0F5S5_9MAGN</name>
<feature type="compositionally biased region" description="Basic and acidic residues" evidence="1">
    <location>
        <begin position="156"/>
        <end position="166"/>
    </location>
</feature>
<feature type="compositionally biased region" description="Low complexity" evidence="1">
    <location>
        <begin position="174"/>
        <end position="189"/>
    </location>
</feature>
<reference evidence="2 3" key="1">
    <citation type="submission" date="2024-01" db="EMBL/GenBank/DDBJ databases">
        <title>Genome assemblies of Stephania.</title>
        <authorList>
            <person name="Yang L."/>
        </authorList>
    </citation>
    <scope>NUCLEOTIDE SEQUENCE [LARGE SCALE GENOMIC DNA]</scope>
    <source>
        <strain evidence="2">QJT</strain>
        <tissue evidence="2">Leaf</tissue>
    </source>
</reference>
<dbReference type="AlphaFoldDB" id="A0AAP0F5S5"/>